<reference evidence="1 2" key="1">
    <citation type="submission" date="2020-04" db="EMBL/GenBank/DDBJ databases">
        <title>Genome sequencing of novel species.</title>
        <authorList>
            <person name="Heo J."/>
            <person name="Kim S.-J."/>
            <person name="Kim J.-S."/>
            <person name="Hong S.-B."/>
            <person name="Kwon S.-W."/>
        </authorList>
    </citation>
    <scope>NUCLEOTIDE SEQUENCE [LARGE SCALE GENOMIC DNA]</scope>
    <source>
        <strain evidence="1 2">F39-2</strain>
    </source>
</reference>
<sequence>MTTNWYINKQGQFAYDPLVPVMVLYNNECVASLTSYSGGASKTYNWDDFRIPESDSLDTGAGEFYVSDNTPKNGW</sequence>
<dbReference type="Proteomes" id="UP000503278">
    <property type="component" value="Chromosome"/>
</dbReference>
<evidence type="ECO:0000313" key="1">
    <source>
        <dbReference type="EMBL" id="QJD97313.1"/>
    </source>
</evidence>
<dbReference type="RefSeq" id="WP_169609378.1">
    <property type="nucleotide sequence ID" value="NZ_CP051682.1"/>
</dbReference>
<evidence type="ECO:0000313" key="2">
    <source>
        <dbReference type="Proteomes" id="UP000503278"/>
    </source>
</evidence>
<proteinExistence type="predicted"/>
<organism evidence="1 2">
    <name type="scientific">Mucilaginibacter robiniae</name>
    <dbReference type="NCBI Taxonomy" id="2728022"/>
    <lineage>
        <taxon>Bacteria</taxon>
        <taxon>Pseudomonadati</taxon>
        <taxon>Bacteroidota</taxon>
        <taxon>Sphingobacteriia</taxon>
        <taxon>Sphingobacteriales</taxon>
        <taxon>Sphingobacteriaceae</taxon>
        <taxon>Mucilaginibacter</taxon>
    </lineage>
</organism>
<dbReference type="KEGG" id="mrob:HH214_16275"/>
<accession>A0A7L5E8V8</accession>
<dbReference type="AlphaFoldDB" id="A0A7L5E8V8"/>
<gene>
    <name evidence="1" type="ORF">HH214_16275</name>
</gene>
<protein>
    <submittedName>
        <fullName evidence="1">Uncharacterized protein</fullName>
    </submittedName>
</protein>
<name>A0A7L5E8V8_9SPHI</name>
<keyword evidence="2" id="KW-1185">Reference proteome</keyword>
<dbReference type="EMBL" id="CP051682">
    <property type="protein sequence ID" value="QJD97313.1"/>
    <property type="molecule type" value="Genomic_DNA"/>
</dbReference>